<keyword evidence="3" id="KW-1133">Transmembrane helix</keyword>
<dbReference type="OrthoDB" id="6278121at2759"/>
<dbReference type="InterPro" id="IPR045860">
    <property type="entry name" value="Snake_toxin-like_sf"/>
</dbReference>
<keyword evidence="3" id="KW-0472">Membrane</keyword>
<organism evidence="4 5">
    <name type="scientific">Vanessa tameamea</name>
    <name type="common">Kamehameha butterfly</name>
    <dbReference type="NCBI Taxonomy" id="334116"/>
    <lineage>
        <taxon>Eukaryota</taxon>
        <taxon>Metazoa</taxon>
        <taxon>Ecdysozoa</taxon>
        <taxon>Arthropoda</taxon>
        <taxon>Hexapoda</taxon>
        <taxon>Insecta</taxon>
        <taxon>Pterygota</taxon>
        <taxon>Neoptera</taxon>
        <taxon>Endopterygota</taxon>
        <taxon>Lepidoptera</taxon>
        <taxon>Glossata</taxon>
        <taxon>Ditrysia</taxon>
        <taxon>Papilionoidea</taxon>
        <taxon>Nymphalidae</taxon>
        <taxon>Nymphalinae</taxon>
        <taxon>Vanessa</taxon>
    </lineage>
</organism>
<dbReference type="GeneID" id="113400095"/>
<proteinExistence type="predicted"/>
<keyword evidence="4" id="KW-1185">Reference proteome</keyword>
<accession>A0A8B8IDZ6</accession>
<protein>
    <submittedName>
        <fullName evidence="5">Uncharacterized protein LOC113400095</fullName>
    </submittedName>
</protein>
<name>A0A8B8IDZ6_VANTA</name>
<gene>
    <name evidence="5" type="primary">LOC113400095</name>
</gene>
<dbReference type="PANTHER" id="PTHR10036">
    <property type="entry name" value="CD59 GLYCOPROTEIN"/>
    <property type="match status" value="1"/>
</dbReference>
<evidence type="ECO:0000313" key="5">
    <source>
        <dbReference type="RefSeq" id="XP_026495280.1"/>
    </source>
</evidence>
<dbReference type="PANTHER" id="PTHR10036:SF3">
    <property type="entry name" value="PROTEIN SLEEPLESS-RELATED"/>
    <property type="match status" value="1"/>
</dbReference>
<dbReference type="Gene3D" id="2.10.60.10">
    <property type="entry name" value="CD59"/>
    <property type="match status" value="1"/>
</dbReference>
<evidence type="ECO:0000313" key="4">
    <source>
        <dbReference type="Proteomes" id="UP001652626"/>
    </source>
</evidence>
<dbReference type="SUPFAM" id="SSF57302">
    <property type="entry name" value="Snake toxin-like"/>
    <property type="match status" value="1"/>
</dbReference>
<evidence type="ECO:0000256" key="2">
    <source>
        <dbReference type="ARBA" id="ARBA00023157"/>
    </source>
</evidence>
<reference evidence="5" key="1">
    <citation type="submission" date="2025-08" db="UniProtKB">
        <authorList>
            <consortium name="RefSeq"/>
        </authorList>
    </citation>
    <scope>IDENTIFICATION</scope>
    <source>
        <tissue evidence="5">Whole body</tissue>
    </source>
</reference>
<dbReference type="OMA" id="YLCVISK"/>
<dbReference type="RefSeq" id="XP_026495280.1">
    <property type="nucleotide sequence ID" value="XM_026639495.2"/>
</dbReference>
<dbReference type="Proteomes" id="UP001652626">
    <property type="component" value="Chromosome 8"/>
</dbReference>
<keyword evidence="2" id="KW-1015">Disulfide bond</keyword>
<keyword evidence="1" id="KW-0732">Signal</keyword>
<dbReference type="CDD" id="cd23599">
    <property type="entry name" value="TFP_LU_ECD_Cold"/>
    <property type="match status" value="1"/>
</dbReference>
<evidence type="ECO:0000256" key="1">
    <source>
        <dbReference type="ARBA" id="ARBA00022729"/>
    </source>
</evidence>
<feature type="transmembrane region" description="Helical" evidence="3">
    <location>
        <begin position="169"/>
        <end position="192"/>
    </location>
</feature>
<evidence type="ECO:0000256" key="3">
    <source>
        <dbReference type="SAM" id="Phobius"/>
    </source>
</evidence>
<keyword evidence="3" id="KW-0812">Transmembrane</keyword>
<sequence length="198" mass="22931">MTFSLILFQIKNCLLPNKLSHTRITFITDYLLKKIKFYNTDCTNKKININIINMLTRSIIFFSLLSCTYFIGVNSLECYVCDSQEDNSEKCIKTIKTCTNNETVCLTEIKWGTAPYWSQGAKKQYYISKRCSEKEECIIMRQRNMPLCTHIWYQDWVCSDCCQGDRCNYYIISGSGTIKPILGVLLGALLIIRSKLIV</sequence>
<dbReference type="AlphaFoldDB" id="A0A8B8IDZ6"/>